<dbReference type="Proteomes" id="UP000790709">
    <property type="component" value="Unassembled WGS sequence"/>
</dbReference>
<organism evidence="1 2">
    <name type="scientific">Leucogyrophana mollusca</name>
    <dbReference type="NCBI Taxonomy" id="85980"/>
    <lineage>
        <taxon>Eukaryota</taxon>
        <taxon>Fungi</taxon>
        <taxon>Dikarya</taxon>
        <taxon>Basidiomycota</taxon>
        <taxon>Agaricomycotina</taxon>
        <taxon>Agaricomycetes</taxon>
        <taxon>Agaricomycetidae</taxon>
        <taxon>Boletales</taxon>
        <taxon>Boletales incertae sedis</taxon>
        <taxon>Leucogyrophana</taxon>
    </lineage>
</organism>
<protein>
    <submittedName>
        <fullName evidence="1">Uncharacterized protein</fullName>
    </submittedName>
</protein>
<dbReference type="EMBL" id="MU266960">
    <property type="protein sequence ID" value="KAH7917710.1"/>
    <property type="molecule type" value="Genomic_DNA"/>
</dbReference>
<proteinExistence type="predicted"/>
<sequence>MSVVRGLYELARFHIFPAGVTPIFCPCAWALTMASYRGGLPLSIFARDIATYFLGSTLLHGAICVLNDVLDRDIDRQKRTKNRPVAAGVISVFAAIVYMFGLLAPCLLLLAYADPLTFKLGLFGVFPLHALYPTMKRITNWPQLWLGLATNWGFPVAWVYLLGNVDPRIPTALFVGSVCWTVVFDTIYACQDRKEDAKLGVGSTAVLFGNQLRPILAIFATVFVASLAYAG</sequence>
<gene>
    <name evidence="1" type="ORF">BV22DRAFT_991490</name>
</gene>
<reference evidence="1" key="1">
    <citation type="journal article" date="2021" name="New Phytol.">
        <title>Evolutionary innovations through gain and loss of genes in the ectomycorrhizal Boletales.</title>
        <authorList>
            <person name="Wu G."/>
            <person name="Miyauchi S."/>
            <person name="Morin E."/>
            <person name="Kuo A."/>
            <person name="Drula E."/>
            <person name="Varga T."/>
            <person name="Kohler A."/>
            <person name="Feng B."/>
            <person name="Cao Y."/>
            <person name="Lipzen A."/>
            <person name="Daum C."/>
            <person name="Hundley H."/>
            <person name="Pangilinan J."/>
            <person name="Johnson J."/>
            <person name="Barry K."/>
            <person name="LaButti K."/>
            <person name="Ng V."/>
            <person name="Ahrendt S."/>
            <person name="Min B."/>
            <person name="Choi I.G."/>
            <person name="Park H."/>
            <person name="Plett J.M."/>
            <person name="Magnuson J."/>
            <person name="Spatafora J.W."/>
            <person name="Nagy L.G."/>
            <person name="Henrissat B."/>
            <person name="Grigoriev I.V."/>
            <person name="Yang Z.L."/>
            <person name="Xu J."/>
            <person name="Martin F.M."/>
        </authorList>
    </citation>
    <scope>NUCLEOTIDE SEQUENCE</scope>
    <source>
        <strain evidence="1">KUC20120723A-06</strain>
    </source>
</reference>
<name>A0ACB8AWF3_9AGAM</name>
<evidence type="ECO:0000313" key="2">
    <source>
        <dbReference type="Proteomes" id="UP000790709"/>
    </source>
</evidence>
<evidence type="ECO:0000313" key="1">
    <source>
        <dbReference type="EMBL" id="KAH7917710.1"/>
    </source>
</evidence>
<comment type="caution">
    <text evidence="1">The sequence shown here is derived from an EMBL/GenBank/DDBJ whole genome shotgun (WGS) entry which is preliminary data.</text>
</comment>
<keyword evidence="2" id="KW-1185">Reference proteome</keyword>
<feature type="non-terminal residue" evidence="1">
    <location>
        <position position="231"/>
    </location>
</feature>
<accession>A0ACB8AWF3</accession>